<feature type="compositionally biased region" description="Low complexity" evidence="1">
    <location>
        <begin position="255"/>
        <end position="268"/>
    </location>
</feature>
<organism evidence="2">
    <name type="scientific">Helicotheca tamesis</name>
    <dbReference type="NCBI Taxonomy" id="374047"/>
    <lineage>
        <taxon>Eukaryota</taxon>
        <taxon>Sar</taxon>
        <taxon>Stramenopiles</taxon>
        <taxon>Ochrophyta</taxon>
        <taxon>Bacillariophyta</taxon>
        <taxon>Mediophyceae</taxon>
        <taxon>Lithodesmiophycidae</taxon>
        <taxon>Lithodesmiales</taxon>
        <taxon>Lithodesmiaceae</taxon>
        <taxon>Helicotheca</taxon>
    </lineage>
</organism>
<sequence>MATSFAQHQLRILRSMDEESLLTTISKRSKRMSSRENSKLMQNHSATSKNTKRIHQQSVEKLIEDRDLWNEFRSDLSSSGFYTEEATRTVLHAFVSKKMKHHSDTEPSSFSQSECDTHSKMAICCSKVRQYFSVRSLSSSFSLGDESVTNSPRSKLIPSSEMIVEFDHSTRHDSTINMRASFSRRYSRTLSDLSVSTDDITDDDKSNRGVQSVNKYCENHSSRHSSFLVTNTVAKVNELEYQLDSDDVNDSNFLSSSPSTGGPAAAGA</sequence>
<dbReference type="AlphaFoldDB" id="A0A7S2MWY1"/>
<name>A0A7S2MWY1_9STRA</name>
<feature type="region of interest" description="Disordered" evidence="1">
    <location>
        <begin position="247"/>
        <end position="268"/>
    </location>
</feature>
<protein>
    <submittedName>
        <fullName evidence="2">Uncharacterized protein</fullName>
    </submittedName>
</protein>
<evidence type="ECO:0000313" key="2">
    <source>
        <dbReference type="EMBL" id="CAD9506897.1"/>
    </source>
</evidence>
<evidence type="ECO:0000256" key="1">
    <source>
        <dbReference type="SAM" id="MobiDB-lite"/>
    </source>
</evidence>
<feature type="compositionally biased region" description="Polar residues" evidence="1">
    <location>
        <begin position="39"/>
        <end position="49"/>
    </location>
</feature>
<dbReference type="EMBL" id="HBGV01014814">
    <property type="protein sequence ID" value="CAD9506897.1"/>
    <property type="molecule type" value="Transcribed_RNA"/>
</dbReference>
<feature type="region of interest" description="Disordered" evidence="1">
    <location>
        <begin position="25"/>
        <end position="55"/>
    </location>
</feature>
<reference evidence="2" key="1">
    <citation type="submission" date="2021-01" db="EMBL/GenBank/DDBJ databases">
        <authorList>
            <person name="Corre E."/>
            <person name="Pelletier E."/>
            <person name="Niang G."/>
            <person name="Scheremetjew M."/>
            <person name="Finn R."/>
            <person name="Kale V."/>
            <person name="Holt S."/>
            <person name="Cochrane G."/>
            <person name="Meng A."/>
            <person name="Brown T."/>
            <person name="Cohen L."/>
        </authorList>
    </citation>
    <scope>NUCLEOTIDE SEQUENCE</scope>
    <source>
        <strain evidence="2">CCMP826</strain>
    </source>
</reference>
<gene>
    <name evidence="2" type="ORF">HTAM1171_LOCUS9125</name>
</gene>
<accession>A0A7S2MWY1</accession>
<proteinExistence type="predicted"/>